<dbReference type="Pfam" id="PF00122">
    <property type="entry name" value="E1-E2_ATPase"/>
    <property type="match status" value="1"/>
</dbReference>
<dbReference type="GeneID" id="89479714"/>
<dbReference type="SFLD" id="SFLDG00002">
    <property type="entry name" value="C1.7:_P-type_atpase_like"/>
    <property type="match status" value="1"/>
</dbReference>
<dbReference type="PROSITE" id="PS00154">
    <property type="entry name" value="ATPASE_E1_E2"/>
    <property type="match status" value="1"/>
</dbReference>
<evidence type="ECO:0000256" key="3">
    <source>
        <dbReference type="ARBA" id="ARBA00022741"/>
    </source>
</evidence>
<dbReference type="InterPro" id="IPR023214">
    <property type="entry name" value="HAD_sf"/>
</dbReference>
<name>A0A094ZEH7_9PROT</name>
<evidence type="ECO:0000256" key="7">
    <source>
        <dbReference type="ARBA" id="ARBA00023136"/>
    </source>
</evidence>
<evidence type="ECO:0000313" key="11">
    <source>
        <dbReference type="Proteomes" id="UP000029448"/>
    </source>
</evidence>
<evidence type="ECO:0000259" key="9">
    <source>
        <dbReference type="SMART" id="SM00831"/>
    </source>
</evidence>
<organism evidence="10 11">
    <name type="scientific">Acetobacter tropicalis</name>
    <dbReference type="NCBI Taxonomy" id="104102"/>
    <lineage>
        <taxon>Bacteria</taxon>
        <taxon>Pseudomonadati</taxon>
        <taxon>Pseudomonadota</taxon>
        <taxon>Alphaproteobacteria</taxon>
        <taxon>Acetobacterales</taxon>
        <taxon>Acetobacteraceae</taxon>
        <taxon>Acetobacter</taxon>
    </lineage>
</organism>
<keyword evidence="11" id="KW-1185">Reference proteome</keyword>
<dbReference type="Gene3D" id="3.40.1110.10">
    <property type="entry name" value="Calcium-transporting ATPase, cytoplasmic domain N"/>
    <property type="match status" value="2"/>
</dbReference>
<dbReference type="PRINTS" id="PR00119">
    <property type="entry name" value="CATATPASE"/>
</dbReference>
<sequence>MSTLPNGLTDAEARKRLREEGPNDLARSGNRSRWRVVLGVLKEPLFLMLLGAGGIYIALGDWHEALLLVSLGSASVFITVVQEVRSERVLDALRDLTSPRVLVVRDGTQQRIAGKDVVRGDWIVLGEGDRVAADALVRSENSLEADESLLTGESVPVRKSAVETYPEPQPPGGDESPFLYAGSLIVRGQGMAEVTATGARSEIGRIGVALENIQSEAPHLARQTTRLVKVLALVGVGTSAIFVVLHGLIRGGWMTAFLGGIALSMALLPEEFPLVLAVFLVMGAWRITRAGVLTRRAAAIESLGAATVLCTDKTGTLTENRMTVTEIQTDAGGMIDVRSSDLSSLDGTVTRIIHVGRYACQPDPFDPMEKAFHEISRHEQGQEKPLSVDLVRDYPFGDEVLAMANVWKLENGRLLVASKGAPEAVMELSHLGSDARAAWRRKVDEMAARGLRVLAVAEALHEEEKPLPEAQSGFSFTFLGLVGLTDPLRANVRDAIAECKTAGIRVVMITGDYPLTAQAIAREAGIRAEKVLTGADLEDTSGLPLSDRVKDIDVFARIRPAQKLEIVQALQSNGDVVAMTGDGVNDAPALKAAQIGIAMGQRGSDVAREASAIVLLNDDFSSIVKTIRLGRRIYDNLHKAMGFILAAHVPIAGLAIIPLFSGLPLILLPAHIAFLEIVVDPICSIAFEAEPEEADLMVRPPRDSHRPLFSGSLMLWSGVQGGIVLIALCLVLFMGAWRGMAEETLRSLVFVTLMLGDVVLVLVNRSFDTSPFRALVRPNPVLWSVLAFDATLLTLILSFSPTRNLFRLGSVTLRDVGICIFVSLIALLIMEFMKRFWQASLKN</sequence>
<gene>
    <name evidence="10" type="ORF">AtDm6_3196</name>
</gene>
<comment type="caution">
    <text evidence="10">The sequence shown here is derived from an EMBL/GenBank/DDBJ whole genome shotgun (WGS) entry which is preliminary data.</text>
</comment>
<dbReference type="InterPro" id="IPR001757">
    <property type="entry name" value="P_typ_ATPase"/>
</dbReference>
<dbReference type="EMBL" id="JOKM01000104">
    <property type="protein sequence ID" value="KGB21036.1"/>
    <property type="molecule type" value="Genomic_DNA"/>
</dbReference>
<dbReference type="SFLD" id="SFLDS00003">
    <property type="entry name" value="Haloacid_Dehalogenase"/>
    <property type="match status" value="1"/>
</dbReference>
<dbReference type="STRING" id="104102.AtDm6_3196"/>
<dbReference type="GO" id="GO:0016887">
    <property type="term" value="F:ATP hydrolysis activity"/>
    <property type="evidence" value="ECO:0007669"/>
    <property type="project" value="InterPro"/>
</dbReference>
<keyword evidence="5" id="KW-1278">Translocase</keyword>
<dbReference type="Proteomes" id="UP000029448">
    <property type="component" value="Unassembled WGS sequence"/>
</dbReference>
<keyword evidence="6 8" id="KW-1133">Transmembrane helix</keyword>
<dbReference type="PANTHER" id="PTHR42861">
    <property type="entry name" value="CALCIUM-TRANSPORTING ATPASE"/>
    <property type="match status" value="1"/>
</dbReference>
<dbReference type="InterPro" id="IPR004014">
    <property type="entry name" value="ATPase_P-typ_cation-transptr_N"/>
</dbReference>
<evidence type="ECO:0000256" key="2">
    <source>
        <dbReference type="ARBA" id="ARBA00022692"/>
    </source>
</evidence>
<dbReference type="InterPro" id="IPR036412">
    <property type="entry name" value="HAD-like_sf"/>
</dbReference>
<evidence type="ECO:0000313" key="10">
    <source>
        <dbReference type="EMBL" id="KGB21036.1"/>
    </source>
</evidence>
<dbReference type="SMART" id="SM00831">
    <property type="entry name" value="Cation_ATPase_N"/>
    <property type="match status" value="1"/>
</dbReference>
<keyword evidence="7 8" id="KW-0472">Membrane</keyword>
<dbReference type="GO" id="GO:0015662">
    <property type="term" value="F:P-type ion transporter activity"/>
    <property type="evidence" value="ECO:0007669"/>
    <property type="project" value="UniProtKB-ARBA"/>
</dbReference>
<feature type="transmembrane region" description="Helical" evidence="8">
    <location>
        <begin position="65"/>
        <end position="84"/>
    </location>
</feature>
<dbReference type="InterPro" id="IPR023298">
    <property type="entry name" value="ATPase_P-typ_TM_dom_sf"/>
</dbReference>
<evidence type="ECO:0000256" key="6">
    <source>
        <dbReference type="ARBA" id="ARBA00022989"/>
    </source>
</evidence>
<dbReference type="InterPro" id="IPR008250">
    <property type="entry name" value="ATPase_P-typ_transduc_dom_A_sf"/>
</dbReference>
<feature type="transmembrane region" description="Helical" evidence="8">
    <location>
        <begin position="708"/>
        <end position="736"/>
    </location>
</feature>
<comment type="subcellular location">
    <subcellularLocation>
        <location evidence="1">Membrane</location>
        <topology evidence="1">Multi-pass membrane protein</topology>
    </subcellularLocation>
</comment>
<evidence type="ECO:0000256" key="5">
    <source>
        <dbReference type="ARBA" id="ARBA00022967"/>
    </source>
</evidence>
<dbReference type="InterPro" id="IPR018303">
    <property type="entry name" value="ATPase_P-typ_P_site"/>
</dbReference>
<dbReference type="PATRIC" id="fig|104102.7.peg.3150"/>
<reference evidence="10 11" key="1">
    <citation type="submission" date="2014-06" db="EMBL/GenBank/DDBJ databases">
        <title>Functional and comparative genomic analyses of the Drosophila gut microbiota identify candidate symbiosis factors.</title>
        <authorList>
            <person name="Newell P.D."/>
            <person name="Chaston J.M."/>
            <person name="Douglas A.E."/>
        </authorList>
    </citation>
    <scope>NUCLEOTIDE SEQUENCE [LARGE SCALE GENOMIC DNA]</scope>
    <source>
        <strain evidence="10 11">DmCS_006</strain>
    </source>
</reference>
<evidence type="ECO:0000256" key="4">
    <source>
        <dbReference type="ARBA" id="ARBA00022840"/>
    </source>
</evidence>
<feature type="transmembrane region" description="Helical" evidence="8">
    <location>
        <begin position="640"/>
        <end position="660"/>
    </location>
</feature>
<dbReference type="Pfam" id="PF00689">
    <property type="entry name" value="Cation_ATPase_C"/>
    <property type="match status" value="1"/>
</dbReference>
<feature type="transmembrane region" description="Helical" evidence="8">
    <location>
        <begin position="261"/>
        <end position="285"/>
    </location>
</feature>
<protein>
    <submittedName>
        <fullName evidence="10">Cation transport ATPase</fullName>
    </submittedName>
</protein>
<feature type="transmembrane region" description="Helical" evidence="8">
    <location>
        <begin position="230"/>
        <end position="249"/>
    </location>
</feature>
<keyword evidence="4" id="KW-0067">ATP-binding</keyword>
<dbReference type="InterPro" id="IPR044492">
    <property type="entry name" value="P_typ_ATPase_HD_dom"/>
</dbReference>
<dbReference type="GO" id="GO:0005524">
    <property type="term" value="F:ATP binding"/>
    <property type="evidence" value="ECO:0007669"/>
    <property type="project" value="UniProtKB-KW"/>
</dbReference>
<dbReference type="InterPro" id="IPR023299">
    <property type="entry name" value="ATPase_P-typ_cyto_dom_N"/>
</dbReference>
<feature type="transmembrane region" description="Helical" evidence="8">
    <location>
        <begin position="748"/>
        <end position="767"/>
    </location>
</feature>
<dbReference type="SUPFAM" id="SSF56784">
    <property type="entry name" value="HAD-like"/>
    <property type="match status" value="1"/>
</dbReference>
<dbReference type="SFLD" id="SFLDF00027">
    <property type="entry name" value="p-type_atpase"/>
    <property type="match status" value="1"/>
</dbReference>
<dbReference type="PRINTS" id="PR00120">
    <property type="entry name" value="HATPASE"/>
</dbReference>
<proteinExistence type="predicted"/>
<dbReference type="InterPro" id="IPR006068">
    <property type="entry name" value="ATPase_P-typ_cation-transptr_C"/>
</dbReference>
<dbReference type="Gene3D" id="3.40.50.1000">
    <property type="entry name" value="HAD superfamily/HAD-like"/>
    <property type="match status" value="2"/>
</dbReference>
<dbReference type="NCBIfam" id="TIGR01494">
    <property type="entry name" value="ATPase_P-type"/>
    <property type="match status" value="2"/>
</dbReference>
<keyword evidence="2 8" id="KW-0812">Transmembrane</keyword>
<feature type="transmembrane region" description="Helical" evidence="8">
    <location>
        <begin position="811"/>
        <end position="833"/>
    </location>
</feature>
<dbReference type="SUPFAM" id="SSF81653">
    <property type="entry name" value="Calcium ATPase, transduction domain A"/>
    <property type="match status" value="1"/>
</dbReference>
<dbReference type="InterPro" id="IPR059000">
    <property type="entry name" value="ATPase_P-type_domA"/>
</dbReference>
<dbReference type="RefSeq" id="WP_035382186.1">
    <property type="nucleotide sequence ID" value="NZ_JACAOJ010000012.1"/>
</dbReference>
<accession>A0A094ZEH7</accession>
<dbReference type="Pfam" id="PF00690">
    <property type="entry name" value="Cation_ATPase_N"/>
    <property type="match status" value="1"/>
</dbReference>
<dbReference type="Pfam" id="PF00702">
    <property type="entry name" value="Hydrolase"/>
    <property type="match status" value="1"/>
</dbReference>
<evidence type="ECO:0000256" key="8">
    <source>
        <dbReference type="SAM" id="Phobius"/>
    </source>
</evidence>
<dbReference type="SUPFAM" id="SSF81665">
    <property type="entry name" value="Calcium ATPase, transmembrane domain M"/>
    <property type="match status" value="1"/>
</dbReference>
<dbReference type="GO" id="GO:0016020">
    <property type="term" value="C:membrane"/>
    <property type="evidence" value="ECO:0007669"/>
    <property type="project" value="UniProtKB-SubCell"/>
</dbReference>
<keyword evidence="3" id="KW-0547">Nucleotide-binding</keyword>
<dbReference type="AlphaFoldDB" id="A0A094ZEH7"/>
<feature type="transmembrane region" description="Helical" evidence="8">
    <location>
        <begin position="36"/>
        <end position="59"/>
    </location>
</feature>
<feature type="domain" description="Cation-transporting P-type ATPase N-terminal" evidence="9">
    <location>
        <begin position="2"/>
        <end position="61"/>
    </location>
</feature>
<feature type="transmembrane region" description="Helical" evidence="8">
    <location>
        <begin position="779"/>
        <end position="799"/>
    </location>
</feature>
<dbReference type="Gene3D" id="1.20.1110.10">
    <property type="entry name" value="Calcium-transporting ATPase, transmembrane domain"/>
    <property type="match status" value="2"/>
</dbReference>
<dbReference type="Gene3D" id="2.70.150.10">
    <property type="entry name" value="Calcium-transporting ATPase, cytoplasmic transduction domain A"/>
    <property type="match status" value="1"/>
</dbReference>
<evidence type="ECO:0000256" key="1">
    <source>
        <dbReference type="ARBA" id="ARBA00004141"/>
    </source>
</evidence>